<feature type="transmembrane region" description="Helical" evidence="14">
    <location>
        <begin position="40"/>
        <end position="59"/>
    </location>
</feature>
<dbReference type="RefSeq" id="WP_121211615.1">
    <property type="nucleotide sequence ID" value="NZ_RBIM01000005.1"/>
</dbReference>
<reference evidence="15 16" key="1">
    <citation type="submission" date="2018-10" db="EMBL/GenBank/DDBJ databases">
        <title>Genomic Encyclopedia of Type Strains, Phase IV (KMG-IV): sequencing the most valuable type-strain genomes for metagenomic binning, comparative biology and taxonomic classification.</title>
        <authorList>
            <person name="Goeker M."/>
        </authorList>
    </citation>
    <scope>NUCLEOTIDE SEQUENCE [LARGE SCALE GENOMIC DNA]</scope>
    <source>
        <strain evidence="15 16">DSM 4734</strain>
    </source>
</reference>
<keyword evidence="8 14" id="KW-1133">Transmembrane helix</keyword>
<evidence type="ECO:0000256" key="11">
    <source>
        <dbReference type="ARBA" id="ARBA00032707"/>
    </source>
</evidence>
<dbReference type="AlphaFoldDB" id="A0A495D499"/>
<gene>
    <name evidence="14" type="primary">uppP</name>
    <name evidence="15" type="ORF">C7435_2303</name>
</gene>
<feature type="transmembrane region" description="Helical" evidence="14">
    <location>
        <begin position="247"/>
        <end position="267"/>
    </location>
</feature>
<proteinExistence type="inferred from homology"/>
<keyword evidence="14" id="KW-0573">Peptidoglycan synthesis</keyword>
<dbReference type="EMBL" id="RBIM01000005">
    <property type="protein sequence ID" value="RKQ96051.1"/>
    <property type="molecule type" value="Genomic_DNA"/>
</dbReference>
<comment type="catalytic activity">
    <reaction evidence="13 14">
        <text>di-trans,octa-cis-undecaprenyl diphosphate + H2O = di-trans,octa-cis-undecaprenyl phosphate + phosphate + H(+)</text>
        <dbReference type="Rhea" id="RHEA:28094"/>
        <dbReference type="ChEBI" id="CHEBI:15377"/>
        <dbReference type="ChEBI" id="CHEBI:15378"/>
        <dbReference type="ChEBI" id="CHEBI:43474"/>
        <dbReference type="ChEBI" id="CHEBI:58405"/>
        <dbReference type="ChEBI" id="CHEBI:60392"/>
        <dbReference type="EC" id="3.6.1.27"/>
    </reaction>
</comment>
<comment type="caution">
    <text evidence="15">The sequence shown here is derived from an EMBL/GenBank/DDBJ whole genome shotgun (WGS) entry which is preliminary data.</text>
</comment>
<keyword evidence="5 14" id="KW-1003">Cell membrane</keyword>
<keyword evidence="10 14" id="KW-0046">Antibiotic resistance</keyword>
<dbReference type="GO" id="GO:0050380">
    <property type="term" value="F:undecaprenyl-diphosphatase activity"/>
    <property type="evidence" value="ECO:0007669"/>
    <property type="project" value="UniProtKB-UniRule"/>
</dbReference>
<dbReference type="EC" id="3.6.1.27" evidence="3 14"/>
<dbReference type="Proteomes" id="UP000273675">
    <property type="component" value="Unassembled WGS sequence"/>
</dbReference>
<evidence type="ECO:0000256" key="10">
    <source>
        <dbReference type="ARBA" id="ARBA00023251"/>
    </source>
</evidence>
<dbReference type="GO" id="GO:0046677">
    <property type="term" value="P:response to antibiotic"/>
    <property type="evidence" value="ECO:0007669"/>
    <property type="project" value="UniProtKB-UniRule"/>
</dbReference>
<comment type="function">
    <text evidence="14">Catalyzes the dephosphorylation of undecaprenyl diphosphate (UPP). Confers resistance to bacitracin.</text>
</comment>
<evidence type="ECO:0000256" key="14">
    <source>
        <dbReference type="HAMAP-Rule" id="MF_01006"/>
    </source>
</evidence>
<evidence type="ECO:0000256" key="8">
    <source>
        <dbReference type="ARBA" id="ARBA00022989"/>
    </source>
</evidence>
<comment type="miscellaneous">
    <text evidence="14">Bacitracin is thought to be involved in the inhibition of peptidoglycan synthesis by sequestering undecaprenyl diphosphate, thereby reducing the pool of lipid carrier available.</text>
</comment>
<evidence type="ECO:0000256" key="9">
    <source>
        <dbReference type="ARBA" id="ARBA00023136"/>
    </source>
</evidence>
<dbReference type="InterPro" id="IPR003824">
    <property type="entry name" value="UppP"/>
</dbReference>
<dbReference type="PANTHER" id="PTHR30622:SF4">
    <property type="entry name" value="UNDECAPRENYL-DIPHOSPHATASE"/>
    <property type="match status" value="1"/>
</dbReference>
<feature type="transmembrane region" description="Helical" evidence="14">
    <location>
        <begin position="219"/>
        <end position="241"/>
    </location>
</feature>
<evidence type="ECO:0000256" key="3">
    <source>
        <dbReference type="ARBA" id="ARBA00012374"/>
    </source>
</evidence>
<evidence type="ECO:0000256" key="4">
    <source>
        <dbReference type="ARBA" id="ARBA00021581"/>
    </source>
</evidence>
<keyword evidence="9 14" id="KW-0472">Membrane</keyword>
<feature type="transmembrane region" description="Helical" evidence="14">
    <location>
        <begin position="111"/>
        <end position="130"/>
    </location>
</feature>
<dbReference type="HAMAP" id="MF_01006">
    <property type="entry name" value="Undec_diphosphatase"/>
    <property type="match status" value="1"/>
</dbReference>
<sequence>MSLIYLVILALVQGITEFLPISSSAHLILAPQLTGQADQGPLIDVMAHAGSLLAVLVYFRRDIGSVALGKLALLRGRLTPGGRIALLVGASMPPIFIIAGALVALDLVDTLRSPTVIAISTLVFALPLWLADRYGPKIHTIETMSFKQAALIGLAQLFALIPGASRSGVTMTAGRALGLTRSESARFSMLMAIPVIGAFGFISMIELARAGADGGGASLTDGLIVAGLSFVTAWAAIAVLMKLVDRIGFLPFVLYRIALGLALLAFAI</sequence>
<accession>A0A495D499</accession>
<evidence type="ECO:0000256" key="2">
    <source>
        <dbReference type="ARBA" id="ARBA00010621"/>
    </source>
</evidence>
<evidence type="ECO:0000256" key="12">
    <source>
        <dbReference type="ARBA" id="ARBA00032932"/>
    </source>
</evidence>
<dbReference type="PANTHER" id="PTHR30622">
    <property type="entry name" value="UNDECAPRENYL-DIPHOSPHATASE"/>
    <property type="match status" value="1"/>
</dbReference>
<evidence type="ECO:0000256" key="5">
    <source>
        <dbReference type="ARBA" id="ARBA00022475"/>
    </source>
</evidence>
<dbReference type="GO" id="GO:0005886">
    <property type="term" value="C:plasma membrane"/>
    <property type="evidence" value="ECO:0007669"/>
    <property type="project" value="UniProtKB-SubCell"/>
</dbReference>
<organism evidence="15 16">
    <name type="scientific">Maricaulis maris</name>
    <dbReference type="NCBI Taxonomy" id="74318"/>
    <lineage>
        <taxon>Bacteria</taxon>
        <taxon>Pseudomonadati</taxon>
        <taxon>Pseudomonadota</taxon>
        <taxon>Alphaproteobacteria</taxon>
        <taxon>Maricaulales</taxon>
        <taxon>Maricaulaceae</taxon>
        <taxon>Maricaulis</taxon>
    </lineage>
</organism>
<comment type="subcellular location">
    <subcellularLocation>
        <location evidence="1 14">Cell membrane</location>
        <topology evidence="1 14">Multi-pass membrane protein</topology>
    </subcellularLocation>
</comment>
<evidence type="ECO:0000256" key="1">
    <source>
        <dbReference type="ARBA" id="ARBA00004651"/>
    </source>
</evidence>
<keyword evidence="6 14" id="KW-0812">Transmembrane</keyword>
<feature type="transmembrane region" description="Helical" evidence="14">
    <location>
        <begin position="84"/>
        <end position="105"/>
    </location>
</feature>
<dbReference type="OrthoDB" id="9808289at2"/>
<keyword evidence="7 14" id="KW-0378">Hydrolase</keyword>
<dbReference type="GO" id="GO:0008360">
    <property type="term" value="P:regulation of cell shape"/>
    <property type="evidence" value="ECO:0007669"/>
    <property type="project" value="UniProtKB-KW"/>
</dbReference>
<dbReference type="GO" id="GO:0009252">
    <property type="term" value="P:peptidoglycan biosynthetic process"/>
    <property type="evidence" value="ECO:0007669"/>
    <property type="project" value="UniProtKB-KW"/>
</dbReference>
<keyword evidence="14" id="KW-0133">Cell shape</keyword>
<evidence type="ECO:0000313" key="15">
    <source>
        <dbReference type="EMBL" id="RKQ96051.1"/>
    </source>
</evidence>
<protein>
    <recommendedName>
        <fullName evidence="4 14">Undecaprenyl-diphosphatase</fullName>
        <ecNumber evidence="3 14">3.6.1.27</ecNumber>
    </recommendedName>
    <alternativeName>
        <fullName evidence="12 14">Bacitracin resistance protein</fullName>
    </alternativeName>
    <alternativeName>
        <fullName evidence="11 14">Undecaprenyl pyrophosphate phosphatase</fullName>
    </alternativeName>
</protein>
<dbReference type="Pfam" id="PF02673">
    <property type="entry name" value="BacA"/>
    <property type="match status" value="1"/>
</dbReference>
<dbReference type="GO" id="GO:0071555">
    <property type="term" value="P:cell wall organization"/>
    <property type="evidence" value="ECO:0007669"/>
    <property type="project" value="UniProtKB-KW"/>
</dbReference>
<comment type="similarity">
    <text evidence="2 14">Belongs to the UppP family.</text>
</comment>
<evidence type="ECO:0000256" key="6">
    <source>
        <dbReference type="ARBA" id="ARBA00022692"/>
    </source>
</evidence>
<name>A0A495D499_9PROT</name>
<evidence type="ECO:0000256" key="7">
    <source>
        <dbReference type="ARBA" id="ARBA00022801"/>
    </source>
</evidence>
<keyword evidence="14" id="KW-0961">Cell wall biogenesis/degradation</keyword>
<feature type="transmembrane region" description="Helical" evidence="14">
    <location>
        <begin position="189"/>
        <end position="207"/>
    </location>
</feature>
<evidence type="ECO:0000313" key="16">
    <source>
        <dbReference type="Proteomes" id="UP000273675"/>
    </source>
</evidence>
<evidence type="ECO:0000256" key="13">
    <source>
        <dbReference type="ARBA" id="ARBA00047594"/>
    </source>
</evidence>